<protein>
    <recommendedName>
        <fullName evidence="4">Reverse transcriptase domain-containing protein</fullName>
    </recommendedName>
</protein>
<dbReference type="OrthoDB" id="1752268at2759"/>
<accession>A0A9Q1K769</accession>
<feature type="region of interest" description="Disordered" evidence="1">
    <location>
        <begin position="170"/>
        <end position="190"/>
    </location>
</feature>
<comment type="caution">
    <text evidence="2">The sequence shown here is derived from an EMBL/GenBank/DDBJ whole genome shotgun (WGS) entry which is preliminary data.</text>
</comment>
<reference evidence="2" key="1">
    <citation type="submission" date="2022-04" db="EMBL/GenBank/DDBJ databases">
        <title>Carnegiea gigantea Genome sequencing and assembly v2.</title>
        <authorList>
            <person name="Copetti D."/>
            <person name="Sanderson M.J."/>
            <person name="Burquez A."/>
            <person name="Wojciechowski M.F."/>
        </authorList>
    </citation>
    <scope>NUCLEOTIDE SEQUENCE</scope>
    <source>
        <strain evidence="2">SGP5-SGP5p</strain>
        <tissue evidence="2">Aerial part</tissue>
    </source>
</reference>
<dbReference type="EMBL" id="JAKOGI010000270">
    <property type="protein sequence ID" value="KAJ8438068.1"/>
    <property type="molecule type" value="Genomic_DNA"/>
</dbReference>
<feature type="compositionally biased region" description="Basic and acidic residues" evidence="1">
    <location>
        <begin position="175"/>
        <end position="190"/>
    </location>
</feature>
<organism evidence="2 3">
    <name type="scientific">Carnegiea gigantea</name>
    <dbReference type="NCBI Taxonomy" id="171969"/>
    <lineage>
        <taxon>Eukaryota</taxon>
        <taxon>Viridiplantae</taxon>
        <taxon>Streptophyta</taxon>
        <taxon>Embryophyta</taxon>
        <taxon>Tracheophyta</taxon>
        <taxon>Spermatophyta</taxon>
        <taxon>Magnoliopsida</taxon>
        <taxon>eudicotyledons</taxon>
        <taxon>Gunneridae</taxon>
        <taxon>Pentapetalae</taxon>
        <taxon>Caryophyllales</taxon>
        <taxon>Cactineae</taxon>
        <taxon>Cactaceae</taxon>
        <taxon>Cactoideae</taxon>
        <taxon>Echinocereeae</taxon>
        <taxon>Carnegiea</taxon>
    </lineage>
</organism>
<dbReference type="Proteomes" id="UP001153076">
    <property type="component" value="Unassembled WGS sequence"/>
</dbReference>
<evidence type="ECO:0000313" key="3">
    <source>
        <dbReference type="Proteomes" id="UP001153076"/>
    </source>
</evidence>
<keyword evidence="3" id="KW-1185">Reference proteome</keyword>
<dbReference type="AlphaFoldDB" id="A0A9Q1K769"/>
<sequence>MQPPRISKLRVGIPKGMQTSCKEEMSGELSKLNRPCRKLKTASLPPIPSRFPTHPKAGEPNGTRNKKNPLAFITQKQQAPRKDFFCHLNKHPRKDEERIGRFHTTPRNILIEIKGDPMLRCPKPIDTPTKFRNKNKYCEYHENHGHTTAECRELEKVLHELADRGQLNYFSKKGGGGDHNRGNLNRDNDADRNTKIIATIIEGPMARS</sequence>
<evidence type="ECO:0000313" key="2">
    <source>
        <dbReference type="EMBL" id="KAJ8438068.1"/>
    </source>
</evidence>
<gene>
    <name evidence="2" type="ORF">Cgig2_025473</name>
</gene>
<feature type="region of interest" description="Disordered" evidence="1">
    <location>
        <begin position="1"/>
        <end position="68"/>
    </location>
</feature>
<evidence type="ECO:0008006" key="4">
    <source>
        <dbReference type="Google" id="ProtNLM"/>
    </source>
</evidence>
<name>A0A9Q1K769_9CARY</name>
<evidence type="ECO:0000256" key="1">
    <source>
        <dbReference type="SAM" id="MobiDB-lite"/>
    </source>
</evidence>
<proteinExistence type="predicted"/>